<protein>
    <submittedName>
        <fullName evidence="2">Uncharacterized protein LOC142178220</fullName>
    </submittedName>
</protein>
<reference evidence="1" key="1">
    <citation type="journal article" date="2014" name="Nat. Commun.">
        <title>The tobacco genome sequence and its comparison with those of tomato and potato.</title>
        <authorList>
            <person name="Sierro N."/>
            <person name="Battey J.N."/>
            <person name="Ouadi S."/>
            <person name="Bakaher N."/>
            <person name="Bovet L."/>
            <person name="Willig A."/>
            <person name="Goepfert S."/>
            <person name="Peitsch M.C."/>
            <person name="Ivanov N.V."/>
        </authorList>
    </citation>
    <scope>NUCLEOTIDE SEQUENCE [LARGE SCALE GENOMIC DNA]</scope>
</reference>
<proteinExistence type="predicted"/>
<gene>
    <name evidence="2" type="primary">LOC142178220</name>
</gene>
<organism evidence="1 2">
    <name type="scientific">Nicotiana tabacum</name>
    <name type="common">Common tobacco</name>
    <dbReference type="NCBI Taxonomy" id="4097"/>
    <lineage>
        <taxon>Eukaryota</taxon>
        <taxon>Viridiplantae</taxon>
        <taxon>Streptophyta</taxon>
        <taxon>Embryophyta</taxon>
        <taxon>Tracheophyta</taxon>
        <taxon>Spermatophyta</taxon>
        <taxon>Magnoliopsida</taxon>
        <taxon>eudicotyledons</taxon>
        <taxon>Gunneridae</taxon>
        <taxon>Pentapetalae</taxon>
        <taxon>asterids</taxon>
        <taxon>lamiids</taxon>
        <taxon>Solanales</taxon>
        <taxon>Solanaceae</taxon>
        <taxon>Nicotianoideae</taxon>
        <taxon>Nicotianeae</taxon>
        <taxon>Nicotiana</taxon>
    </lineage>
</organism>
<evidence type="ECO:0000313" key="1">
    <source>
        <dbReference type="Proteomes" id="UP000790787"/>
    </source>
</evidence>
<evidence type="ECO:0000313" key="2">
    <source>
        <dbReference type="RefSeq" id="XP_075103646.1"/>
    </source>
</evidence>
<dbReference type="Proteomes" id="UP000790787">
    <property type="component" value="Chromosome 24"/>
</dbReference>
<accession>A0AC58U2F4</accession>
<name>A0AC58U2F4_TOBAC</name>
<keyword evidence="1" id="KW-1185">Reference proteome</keyword>
<sequence>MAFINCILDSGLIDLGYSCSPFTWCNGCESRRRIWARLDRALANSEWIQAFAATSIENLVRTSSDHSPLLISISNPQTEPKKYFRFLDFWTKQQGFMQVVEDAWKIQVEGGPMWKFYLKLKNVCKRLSYWSNNTIGNIFDKNKELQSKLEEL</sequence>
<reference evidence="2" key="2">
    <citation type="submission" date="2025-08" db="UniProtKB">
        <authorList>
            <consortium name="RefSeq"/>
        </authorList>
    </citation>
    <scope>IDENTIFICATION</scope>
    <source>
        <tissue evidence="2">Leaf</tissue>
    </source>
</reference>
<dbReference type="RefSeq" id="XP_075103646.1">
    <property type="nucleotide sequence ID" value="XM_075247545.1"/>
</dbReference>